<keyword evidence="1" id="KW-0472">Membrane</keyword>
<dbReference type="GeneID" id="10288715"/>
<dbReference type="SUPFAM" id="SSF53756">
    <property type="entry name" value="UDP-Glycosyltransferase/glycogen phosphorylase"/>
    <property type="match status" value="1"/>
</dbReference>
<dbReference type="KEGG" id="vmo:VMUT_1063"/>
<proteinExistence type="predicted"/>
<protein>
    <recommendedName>
        <fullName evidence="4">Glycosyltransferase</fullName>
    </recommendedName>
</protein>
<keyword evidence="1" id="KW-1133">Transmembrane helix</keyword>
<keyword evidence="3" id="KW-1185">Reference proteome</keyword>
<dbReference type="STRING" id="985053.VMUT_1063"/>
<evidence type="ECO:0000256" key="1">
    <source>
        <dbReference type="SAM" id="Phobius"/>
    </source>
</evidence>
<evidence type="ECO:0000313" key="3">
    <source>
        <dbReference type="Proteomes" id="UP000007485"/>
    </source>
</evidence>
<evidence type="ECO:0008006" key="4">
    <source>
        <dbReference type="Google" id="ProtNLM"/>
    </source>
</evidence>
<organism evidence="2 3">
    <name type="scientific">Vulcanisaeta moutnovskia (strain 768-28)</name>
    <dbReference type="NCBI Taxonomy" id="985053"/>
    <lineage>
        <taxon>Archaea</taxon>
        <taxon>Thermoproteota</taxon>
        <taxon>Thermoprotei</taxon>
        <taxon>Thermoproteales</taxon>
        <taxon>Thermoproteaceae</taxon>
        <taxon>Vulcanisaeta</taxon>
    </lineage>
</organism>
<dbReference type="RefSeq" id="WP_013604432.1">
    <property type="nucleotide sequence ID" value="NC_015151.1"/>
</dbReference>
<dbReference type="OrthoDB" id="132546at2157"/>
<sequence length="377" mass="43391">MRRDIELLVIGPSATTTTGSLLRPYNIWYTLKGLSTMNVRYLPITYPIEVLLNIRSIIRSNIIIISGVSPWISAMILIVSRLLGKCVILDVHGSPYYEHIMSGRVRIIRELLLYVNEYISYRLSTNIIVASRGLIGILHKYFRVRLNKRLYVLPNSISYLFIKIIKPLMGIDRRLLWNVLLKPKLNVDIDNNDTKIVISPLPDVFIGNLIAYDTLMNMIRELRSNNIRIIITGIRKGLERIDNLIINVGYLPYIDYITLLLNAQAILLPYPNNSVCGGVRNKVLEAGYCGVPLISTKNGVLHLDAKGWIHYIPLEEVQLGNLLINIDTDAIKSISENMRMLILEKYLPNYFSRNLLTILREILRRRFRKLLYKLGNY</sequence>
<name>F0QXV7_VULM7</name>
<dbReference type="Proteomes" id="UP000007485">
    <property type="component" value="Chromosome"/>
</dbReference>
<dbReference type="Gene3D" id="3.40.50.2000">
    <property type="entry name" value="Glycogen Phosphorylase B"/>
    <property type="match status" value="1"/>
</dbReference>
<dbReference type="AlphaFoldDB" id="F0QXV7"/>
<feature type="transmembrane region" description="Helical" evidence="1">
    <location>
        <begin position="62"/>
        <end position="83"/>
    </location>
</feature>
<dbReference type="EMBL" id="CP002529">
    <property type="protein sequence ID" value="ADY01270.1"/>
    <property type="molecule type" value="Genomic_DNA"/>
</dbReference>
<gene>
    <name evidence="2" type="ordered locus">VMUT_1063</name>
</gene>
<dbReference type="eggNOG" id="arCOG01410">
    <property type="taxonomic scope" value="Archaea"/>
</dbReference>
<dbReference type="Pfam" id="PF13692">
    <property type="entry name" value="Glyco_trans_1_4"/>
    <property type="match status" value="1"/>
</dbReference>
<evidence type="ECO:0000313" key="2">
    <source>
        <dbReference type="EMBL" id="ADY01270.1"/>
    </source>
</evidence>
<reference evidence="2 3" key="1">
    <citation type="journal article" date="2011" name="J. Bacteriol.">
        <title>Complete genome sequence of 'Vulcanisaeta moutnovskia' strain 768-28, a novel member of the hyperthermophilic crenarchaeal genus vulcanisaeta.</title>
        <authorList>
            <person name="Gumerov V.M."/>
            <person name="Mardanov A.V."/>
            <person name="Beletsky A.V."/>
            <person name="Prokofeva M.I."/>
            <person name="Bonch-Osmolovskaya E.A."/>
            <person name="Ravin N.V."/>
            <person name="Skryabin K.G."/>
        </authorList>
    </citation>
    <scope>NUCLEOTIDE SEQUENCE [LARGE SCALE GENOMIC DNA]</scope>
    <source>
        <strain evidence="2 3">768-28</strain>
    </source>
</reference>
<keyword evidence="1" id="KW-0812">Transmembrane</keyword>
<dbReference type="HOGENOM" id="CLU_061322_0_0_2"/>
<accession>F0QXV7</accession>